<dbReference type="SUPFAM" id="SSF75005">
    <property type="entry name" value="Arabinanase/levansucrase/invertase"/>
    <property type="match status" value="1"/>
</dbReference>
<dbReference type="EMBL" id="SAYW01000008">
    <property type="protein sequence ID" value="RWU03979.1"/>
    <property type="molecule type" value="Genomic_DNA"/>
</dbReference>
<dbReference type="Gene3D" id="2.60.40.10">
    <property type="entry name" value="Immunoglobulins"/>
    <property type="match status" value="1"/>
</dbReference>
<dbReference type="Gene3D" id="2.115.10.20">
    <property type="entry name" value="Glycosyl hydrolase domain, family 43"/>
    <property type="match status" value="1"/>
</dbReference>
<dbReference type="PANTHER" id="PTHR42812">
    <property type="entry name" value="BETA-XYLOSIDASE"/>
    <property type="match status" value="1"/>
</dbReference>
<evidence type="ECO:0000313" key="8">
    <source>
        <dbReference type="EMBL" id="RWU03979.1"/>
    </source>
</evidence>
<dbReference type="CDD" id="cd08982">
    <property type="entry name" value="GH43-like"/>
    <property type="match status" value="1"/>
</dbReference>
<evidence type="ECO:0008006" key="10">
    <source>
        <dbReference type="Google" id="ProtNLM"/>
    </source>
</evidence>
<dbReference type="Pfam" id="PF04616">
    <property type="entry name" value="Glyco_hydro_43"/>
    <property type="match status" value="1"/>
</dbReference>
<accession>A0A3S3SRR9</accession>
<dbReference type="CDD" id="cd00063">
    <property type="entry name" value="FN3"/>
    <property type="match status" value="1"/>
</dbReference>
<evidence type="ECO:0000256" key="3">
    <source>
        <dbReference type="ARBA" id="ARBA00023295"/>
    </source>
</evidence>
<comment type="caution">
    <text evidence="8">The sequence shown here is derived from an EMBL/GenBank/DDBJ whole genome shotgun (WGS) entry which is preliminary data.</text>
</comment>
<evidence type="ECO:0000256" key="2">
    <source>
        <dbReference type="ARBA" id="ARBA00022801"/>
    </source>
</evidence>
<dbReference type="Gene3D" id="2.60.120.260">
    <property type="entry name" value="Galactose-binding domain-like"/>
    <property type="match status" value="1"/>
</dbReference>
<evidence type="ECO:0000256" key="1">
    <source>
        <dbReference type="ARBA" id="ARBA00009865"/>
    </source>
</evidence>
<keyword evidence="9" id="KW-1185">Reference proteome</keyword>
<dbReference type="PROSITE" id="PS50853">
    <property type="entry name" value="FN3"/>
    <property type="match status" value="1"/>
</dbReference>
<gene>
    <name evidence="8" type="ORF">DPV69_20070</name>
</gene>
<dbReference type="GO" id="GO:0005975">
    <property type="term" value="P:carbohydrate metabolic process"/>
    <property type="evidence" value="ECO:0007669"/>
    <property type="project" value="InterPro"/>
</dbReference>
<dbReference type="InterPro" id="IPR051795">
    <property type="entry name" value="Glycosyl_Hydrlase_43"/>
</dbReference>
<dbReference type="InterPro" id="IPR036116">
    <property type="entry name" value="FN3_sf"/>
</dbReference>
<dbReference type="GO" id="GO:0004553">
    <property type="term" value="F:hydrolase activity, hydrolyzing O-glycosyl compounds"/>
    <property type="evidence" value="ECO:0007669"/>
    <property type="project" value="InterPro"/>
</dbReference>
<dbReference type="InterPro" id="IPR000421">
    <property type="entry name" value="FA58C"/>
</dbReference>
<dbReference type="Proteomes" id="UP000284120">
    <property type="component" value="Unassembled WGS sequence"/>
</dbReference>
<reference evidence="8 9" key="1">
    <citation type="submission" date="2018-06" db="EMBL/GenBank/DDBJ databases">
        <title>Pedobacter endophyticus sp. nov., an endophytic bacterium isolated from a leaf of Triticum aestivum.</title>
        <authorList>
            <person name="Zhang L."/>
        </authorList>
    </citation>
    <scope>NUCLEOTIDE SEQUENCE [LARGE SCALE GENOMIC DNA]</scope>
    <source>
        <strain evidence="8 9">CM134L-2</strain>
    </source>
</reference>
<evidence type="ECO:0000259" key="6">
    <source>
        <dbReference type="PROSITE" id="PS50022"/>
    </source>
</evidence>
<comment type="similarity">
    <text evidence="1 4">Belongs to the glycosyl hydrolase 43 family.</text>
</comment>
<dbReference type="Pfam" id="PF00754">
    <property type="entry name" value="F5_F8_type_C"/>
    <property type="match status" value="1"/>
</dbReference>
<evidence type="ECO:0000256" key="5">
    <source>
        <dbReference type="SAM" id="SignalP"/>
    </source>
</evidence>
<dbReference type="AlphaFoldDB" id="A0A3S3SRR9"/>
<feature type="domain" description="Fibronectin type-III" evidence="7">
    <location>
        <begin position="487"/>
        <end position="579"/>
    </location>
</feature>
<organism evidence="8 9">
    <name type="scientific">Pedobacter chitinilyticus</name>
    <dbReference type="NCBI Taxonomy" id="2233776"/>
    <lineage>
        <taxon>Bacteria</taxon>
        <taxon>Pseudomonadati</taxon>
        <taxon>Bacteroidota</taxon>
        <taxon>Sphingobacteriia</taxon>
        <taxon>Sphingobacteriales</taxon>
        <taxon>Sphingobacteriaceae</taxon>
        <taxon>Pedobacter</taxon>
    </lineage>
</organism>
<feature type="domain" description="F5/8 type C" evidence="6">
    <location>
        <begin position="331"/>
        <end position="482"/>
    </location>
</feature>
<keyword evidence="2 4" id="KW-0378">Hydrolase</keyword>
<feature type="chain" id="PRO_5018535611" description="1,4-beta-xylanase" evidence="5">
    <location>
        <begin position="25"/>
        <end position="579"/>
    </location>
</feature>
<dbReference type="InterPro" id="IPR023296">
    <property type="entry name" value="Glyco_hydro_beta-prop_sf"/>
</dbReference>
<protein>
    <recommendedName>
        <fullName evidence="10">1,4-beta-xylanase</fullName>
    </recommendedName>
</protein>
<dbReference type="PROSITE" id="PS50022">
    <property type="entry name" value="FA58C_3"/>
    <property type="match status" value="1"/>
</dbReference>
<dbReference type="PANTHER" id="PTHR42812:SF14">
    <property type="entry name" value="SECRETED PROTEIN"/>
    <property type="match status" value="1"/>
</dbReference>
<keyword evidence="3 4" id="KW-0326">Glycosidase</keyword>
<dbReference type="OrthoDB" id="9803461at2"/>
<evidence type="ECO:0000256" key="4">
    <source>
        <dbReference type="RuleBase" id="RU361187"/>
    </source>
</evidence>
<dbReference type="SUPFAM" id="SSF49265">
    <property type="entry name" value="Fibronectin type III"/>
    <property type="match status" value="1"/>
</dbReference>
<dbReference type="InterPro" id="IPR013783">
    <property type="entry name" value="Ig-like_fold"/>
</dbReference>
<dbReference type="SUPFAM" id="SSF49785">
    <property type="entry name" value="Galactose-binding domain-like"/>
    <property type="match status" value="1"/>
</dbReference>
<sequence>MNKIAITIISCCFFSIAVFGQKNATWCNPLNLNYRFSYDGLGYREAADPTLHLYKGSYFLYASKSGGYWYSNNLLNWTFRPSKTLPTEDYAPTVETINDTVFFIASTEGVNISHTRNIYYNTNPKEDNWKIYREEFPITTTDPALFKDDDGKVYFYYGCSNVNPIMGVQVDPKRQFDTVGTPAVLIKHNIKEHGWEEPGEENNKGHNGWNEGAWMNKYKGKYYLQYAAPGTEFKGYADGVYVSDKPLGPFTYMPNSPFSYKPRGFANGAGHGSTFKDKYGNYWHAGTITVSIRHMFERRVGLFPAFFDKDGELHCITAFGDYPTMMPARKMDFEKESLFTGWMLLSYKKPVTASSSLPDHAPELAVNEEIRDWWSAQTGNKGEWFQVDLQKLNTVNALQVNFADQDAMLKAQDSYIPYQFMIESSVDGKTWKPLVDKSKNRVDVVHDYMVLPQPVKTRFLRITNISTPAGKFSISGFRVFGKGIGNKPSVVQSVNVNRDKTDDRRCKLQWMPVKDATGYMVYYGNDPGKLFHSIMVYDDHELHIPSLNKGVPYYFRVDAFNENGIAKGKQVYSSAPTKF</sequence>
<evidence type="ECO:0000259" key="7">
    <source>
        <dbReference type="PROSITE" id="PS50853"/>
    </source>
</evidence>
<keyword evidence="5" id="KW-0732">Signal</keyword>
<dbReference type="InterPro" id="IPR008979">
    <property type="entry name" value="Galactose-bd-like_sf"/>
</dbReference>
<evidence type="ECO:0000313" key="9">
    <source>
        <dbReference type="Proteomes" id="UP000284120"/>
    </source>
</evidence>
<proteinExistence type="inferred from homology"/>
<dbReference type="InterPro" id="IPR006710">
    <property type="entry name" value="Glyco_hydro_43"/>
</dbReference>
<dbReference type="RefSeq" id="WP_113649218.1">
    <property type="nucleotide sequence ID" value="NZ_QMHN01000008.1"/>
</dbReference>
<feature type="signal peptide" evidence="5">
    <location>
        <begin position="1"/>
        <end position="24"/>
    </location>
</feature>
<name>A0A3S3SRR9_9SPHI</name>
<dbReference type="InterPro" id="IPR003961">
    <property type="entry name" value="FN3_dom"/>
</dbReference>